<evidence type="ECO:0000313" key="3">
    <source>
        <dbReference type="EMBL" id="KPL87636.1"/>
    </source>
</evidence>
<organism evidence="2 4">
    <name type="scientific">Ardenticatena maritima</name>
    <dbReference type="NCBI Taxonomy" id="872965"/>
    <lineage>
        <taxon>Bacteria</taxon>
        <taxon>Bacillati</taxon>
        <taxon>Chloroflexota</taxon>
        <taxon>Ardenticatenia</taxon>
        <taxon>Ardenticatenales</taxon>
        <taxon>Ardenticatenaceae</taxon>
        <taxon>Ardenticatena</taxon>
    </lineage>
</organism>
<reference evidence="4" key="3">
    <citation type="submission" date="2015-08" db="EMBL/GenBank/DDBJ databases">
        <title>Draft Genome Sequence of a Heterotrophic Facultative Anaerobic Bacterium Ardenticatena maritima Strain 110S.</title>
        <authorList>
            <person name="Kawaichi S."/>
            <person name="Yoshida T."/>
            <person name="Sako Y."/>
            <person name="Nakamura R."/>
        </authorList>
    </citation>
    <scope>NUCLEOTIDE SEQUENCE [LARGE SCALE GENOMIC DNA]</scope>
    <source>
        <strain evidence="4">110S</strain>
    </source>
</reference>
<evidence type="ECO:0000313" key="5">
    <source>
        <dbReference type="Proteomes" id="UP000050502"/>
    </source>
</evidence>
<evidence type="ECO:0000313" key="4">
    <source>
        <dbReference type="Proteomes" id="UP000037784"/>
    </source>
</evidence>
<gene>
    <name evidence="2" type="ORF">ARMA_0083</name>
    <name evidence="3" type="ORF">SE16_08395</name>
</gene>
<feature type="transmembrane region" description="Helical" evidence="1">
    <location>
        <begin position="46"/>
        <end position="66"/>
    </location>
</feature>
<reference evidence="3 5" key="2">
    <citation type="submission" date="2015-07" db="EMBL/GenBank/DDBJ databases">
        <title>Whole genome sequence of Ardenticatena maritima DSM 23922.</title>
        <authorList>
            <person name="Hemp J."/>
            <person name="Ward L.M."/>
            <person name="Pace L.A."/>
            <person name="Fischer W.W."/>
        </authorList>
    </citation>
    <scope>NUCLEOTIDE SEQUENCE [LARGE SCALE GENOMIC DNA]</scope>
    <source>
        <strain evidence="3 5">110S</strain>
    </source>
</reference>
<dbReference type="EMBL" id="BBZA01000004">
    <property type="protein sequence ID" value="GAP61660.1"/>
    <property type="molecule type" value="Genomic_DNA"/>
</dbReference>
<dbReference type="Proteomes" id="UP000037784">
    <property type="component" value="Unassembled WGS sequence"/>
</dbReference>
<dbReference type="Proteomes" id="UP000050502">
    <property type="component" value="Unassembled WGS sequence"/>
</dbReference>
<keyword evidence="4" id="KW-1185">Reference proteome</keyword>
<name>A0A0M9UBB9_9CHLR</name>
<evidence type="ECO:0000256" key="1">
    <source>
        <dbReference type="SAM" id="Phobius"/>
    </source>
</evidence>
<comment type="caution">
    <text evidence="2">The sequence shown here is derived from an EMBL/GenBank/DDBJ whole genome shotgun (WGS) entry which is preliminary data.</text>
</comment>
<proteinExistence type="predicted"/>
<accession>A0A0M9UBB9</accession>
<dbReference type="EMBL" id="LGKN01000005">
    <property type="protein sequence ID" value="KPL87636.1"/>
    <property type="molecule type" value="Genomic_DNA"/>
</dbReference>
<reference evidence="2 4" key="1">
    <citation type="journal article" date="2015" name="Genome Announc.">
        <title>Draft Genome Sequence of a Heterotrophic Facultative Anaerobic Thermophilic Bacterium, Ardenticatena maritima Strain 110ST.</title>
        <authorList>
            <person name="Kawaichi S."/>
            <person name="Yoshida T."/>
            <person name="Sako Y."/>
            <person name="Nakamura R."/>
        </authorList>
    </citation>
    <scope>NUCLEOTIDE SEQUENCE [LARGE SCALE GENOMIC DNA]</scope>
    <source>
        <strain evidence="2 4">110S</strain>
    </source>
</reference>
<protein>
    <submittedName>
        <fullName evidence="2">Uncharacterized protein</fullName>
    </submittedName>
</protein>
<dbReference type="RefSeq" id="WP_054491612.1">
    <property type="nucleotide sequence ID" value="NZ_BBZA01000004.1"/>
</dbReference>
<keyword evidence="1" id="KW-0472">Membrane</keyword>
<evidence type="ECO:0000313" key="2">
    <source>
        <dbReference type="EMBL" id="GAP61660.1"/>
    </source>
</evidence>
<keyword evidence="1" id="KW-1133">Transmembrane helix</keyword>
<dbReference type="AlphaFoldDB" id="A0A0M9UBB9"/>
<sequence length="68" mass="7724">MSITQLVVAGLLLGMGLWVLYRGHTTLDVLLERYGGKRYRTYLRLLVTWLAVMLLGLGCRLALFVLRS</sequence>
<keyword evidence="1" id="KW-0812">Transmembrane</keyword>
<dbReference type="InParanoid" id="A0A0M9UBB9"/>